<evidence type="ECO:0000256" key="5">
    <source>
        <dbReference type="ARBA" id="ARBA00022692"/>
    </source>
</evidence>
<evidence type="ECO:0000256" key="7">
    <source>
        <dbReference type="ARBA" id="ARBA00023136"/>
    </source>
</evidence>
<proteinExistence type="inferred from homology"/>
<feature type="domain" description="T-SNARE coiled-coil homology" evidence="14">
    <location>
        <begin position="589"/>
        <end position="651"/>
    </location>
</feature>
<dbReference type="SUPFAM" id="SSF158472">
    <property type="entry name" value="HAMP domain-like"/>
    <property type="match status" value="1"/>
</dbReference>
<dbReference type="AlphaFoldDB" id="V5SFF1"/>
<dbReference type="KEGG" id="hni:W911_10260"/>
<dbReference type="GO" id="GO:0006935">
    <property type="term" value="P:chemotaxis"/>
    <property type="evidence" value="ECO:0007669"/>
    <property type="project" value="UniProtKB-KW"/>
</dbReference>
<comment type="similarity">
    <text evidence="9">Belongs to the methyl-accepting chemotaxis (MCP) protein family.</text>
</comment>
<accession>V5SFF1</accession>
<dbReference type="PROSITE" id="PS50192">
    <property type="entry name" value="T_SNARE"/>
    <property type="match status" value="1"/>
</dbReference>
<name>V5SFF1_9HYPH</name>
<dbReference type="SMART" id="SM00304">
    <property type="entry name" value="HAMP"/>
    <property type="match status" value="1"/>
</dbReference>
<dbReference type="CDD" id="cd06225">
    <property type="entry name" value="HAMP"/>
    <property type="match status" value="1"/>
</dbReference>
<evidence type="ECO:0000259" key="15">
    <source>
        <dbReference type="PROSITE" id="PS50885"/>
    </source>
</evidence>
<dbReference type="PANTHER" id="PTHR32089:SF112">
    <property type="entry name" value="LYSOZYME-LIKE PROTEIN-RELATED"/>
    <property type="match status" value="1"/>
</dbReference>
<dbReference type="OrthoDB" id="9814362at2"/>
<dbReference type="PATRIC" id="fig|1029756.8.peg.2131"/>
<dbReference type="EMBL" id="CP006912">
    <property type="protein sequence ID" value="AHB48689.1"/>
    <property type="molecule type" value="Genomic_DNA"/>
</dbReference>
<dbReference type="InterPro" id="IPR003660">
    <property type="entry name" value="HAMP_dom"/>
</dbReference>
<dbReference type="Pfam" id="PF00672">
    <property type="entry name" value="HAMP"/>
    <property type="match status" value="1"/>
</dbReference>
<dbReference type="InterPro" id="IPR000727">
    <property type="entry name" value="T_SNARE_dom"/>
</dbReference>
<dbReference type="InterPro" id="IPR004089">
    <property type="entry name" value="MCPsignal_dom"/>
</dbReference>
<evidence type="ECO:0000256" key="9">
    <source>
        <dbReference type="ARBA" id="ARBA00029447"/>
    </source>
</evidence>
<keyword evidence="4" id="KW-0997">Cell inner membrane</keyword>
<dbReference type="Pfam" id="PF02743">
    <property type="entry name" value="dCache_1"/>
    <property type="match status" value="1"/>
</dbReference>
<sequence>MHLQSLPVKIALVAAVAIAAVFGIGTYFLAQSAGSVIDSQNAEIQDTIAFSQALDVSKKLDLAARVAENIATTSAALKSKGMVDRAVLDEILKGILEKNTDLLGVWTGWEPQALDGRDLEFVNTPGHDATGRFVPYWNRPGDKIVREPLVDYDKAETGTYYQVPLKANRAVAIEPYLYPIAGREVVITSFSVPIVVGGKTVGIGGVDINLQSLNEAMQQIKPFGTGFVSLVSRDGVAVTHPNGDAIGKSLSDFDAPSSAAARQAIEGKGVVSVDAAGSDGAMWRFHATPIAAGNTADSWALVVAVPIATLEATISQTKASMYALSAASIVIVAGLLFLALTMLVGRPLAALGVSFDRMAGGDLDAQVPGAERSDEVGDIGKAVLRLRDSLQEKARREAEEKAGRDAALAAERKTEMRRMADAFQQAIGGIVGTVSSAASQLETAADSLTKTADRTQELSGSAASASEQTSANVEGVAAASEQLATTVSEISRQVHESSVIAGQAVQQAARTNEQVAVLSQSADRIGDVISLISTIAGQTNLLALNATIEAARAGDAGKGFAVVAQEVKALASQTAKATHEISSQIAGMQAATTEAVDAIREITATINQISDISGTIAAAVEEQDATTKEISRNVVEAAKGTQEVASSITDVSAGASHTGAASSQLLVSARQLSGESQNLNVEVEKFLATVRAA</sequence>
<feature type="compositionally biased region" description="Polar residues" evidence="11">
    <location>
        <begin position="457"/>
        <end position="469"/>
    </location>
</feature>
<keyword evidence="8 10" id="KW-0807">Transducer</keyword>
<evidence type="ECO:0000256" key="11">
    <source>
        <dbReference type="SAM" id="MobiDB-lite"/>
    </source>
</evidence>
<keyword evidence="7 12" id="KW-0472">Membrane</keyword>
<comment type="subcellular location">
    <subcellularLocation>
        <location evidence="1">Cell inner membrane</location>
        <topology evidence="1">Multi-pass membrane protein</topology>
    </subcellularLocation>
</comment>
<feature type="region of interest" description="Disordered" evidence="11">
    <location>
        <begin position="448"/>
        <end position="469"/>
    </location>
</feature>
<dbReference type="Pfam" id="PF00015">
    <property type="entry name" value="MCPsignal"/>
    <property type="match status" value="1"/>
</dbReference>
<evidence type="ECO:0000313" key="16">
    <source>
        <dbReference type="EMBL" id="AHB48689.1"/>
    </source>
</evidence>
<evidence type="ECO:0000256" key="8">
    <source>
        <dbReference type="ARBA" id="ARBA00023224"/>
    </source>
</evidence>
<dbReference type="Gene3D" id="3.30.450.20">
    <property type="entry name" value="PAS domain"/>
    <property type="match status" value="2"/>
</dbReference>
<dbReference type="PROSITE" id="PS50111">
    <property type="entry name" value="CHEMOTAXIS_TRANSDUC_2"/>
    <property type="match status" value="1"/>
</dbReference>
<keyword evidence="3" id="KW-0145">Chemotaxis</keyword>
<dbReference type="Proteomes" id="UP000018542">
    <property type="component" value="Chromosome"/>
</dbReference>
<protein>
    <submittedName>
        <fullName evidence="16">Methyl-accepting chemotaxis protein</fullName>
    </submittedName>
</protein>
<evidence type="ECO:0000256" key="2">
    <source>
        <dbReference type="ARBA" id="ARBA00022475"/>
    </source>
</evidence>
<evidence type="ECO:0000313" key="17">
    <source>
        <dbReference type="Proteomes" id="UP000018542"/>
    </source>
</evidence>
<gene>
    <name evidence="16" type="ORF">W911_10260</name>
</gene>
<dbReference type="CDD" id="cd12912">
    <property type="entry name" value="PDC2_MCP_like"/>
    <property type="match status" value="1"/>
</dbReference>
<evidence type="ECO:0000259" key="14">
    <source>
        <dbReference type="PROSITE" id="PS50192"/>
    </source>
</evidence>
<dbReference type="STRING" id="1029756.W911_10260"/>
<evidence type="ECO:0000256" key="3">
    <source>
        <dbReference type="ARBA" id="ARBA00022500"/>
    </source>
</evidence>
<dbReference type="PANTHER" id="PTHR32089">
    <property type="entry name" value="METHYL-ACCEPTING CHEMOTAXIS PROTEIN MCPB"/>
    <property type="match status" value="1"/>
</dbReference>
<dbReference type="GO" id="GO:0007165">
    <property type="term" value="P:signal transduction"/>
    <property type="evidence" value="ECO:0007669"/>
    <property type="project" value="UniProtKB-KW"/>
</dbReference>
<dbReference type="HOGENOM" id="CLU_000445_107_12_5"/>
<dbReference type="GO" id="GO:0005886">
    <property type="term" value="C:plasma membrane"/>
    <property type="evidence" value="ECO:0007669"/>
    <property type="project" value="UniProtKB-SubCell"/>
</dbReference>
<evidence type="ECO:0000256" key="4">
    <source>
        <dbReference type="ARBA" id="ARBA00022519"/>
    </source>
</evidence>
<organism evidence="16 17">
    <name type="scientific">Hyphomicrobium nitrativorans NL23</name>
    <dbReference type="NCBI Taxonomy" id="1029756"/>
    <lineage>
        <taxon>Bacteria</taxon>
        <taxon>Pseudomonadati</taxon>
        <taxon>Pseudomonadota</taxon>
        <taxon>Alphaproteobacteria</taxon>
        <taxon>Hyphomicrobiales</taxon>
        <taxon>Hyphomicrobiaceae</taxon>
        <taxon>Hyphomicrobium</taxon>
    </lineage>
</organism>
<dbReference type="Gene3D" id="1.10.8.500">
    <property type="entry name" value="HAMP domain in histidine kinase"/>
    <property type="match status" value="1"/>
</dbReference>
<feature type="transmembrane region" description="Helical" evidence="12">
    <location>
        <begin position="322"/>
        <end position="344"/>
    </location>
</feature>
<feature type="domain" description="Methyl-accepting transducer" evidence="13">
    <location>
        <begin position="437"/>
        <end position="659"/>
    </location>
</feature>
<dbReference type="InterPro" id="IPR033479">
    <property type="entry name" value="dCache_1"/>
</dbReference>
<feature type="transmembrane region" description="Helical" evidence="12">
    <location>
        <begin position="6"/>
        <end position="30"/>
    </location>
</feature>
<keyword evidence="6 12" id="KW-1133">Transmembrane helix</keyword>
<keyword evidence="17" id="KW-1185">Reference proteome</keyword>
<reference evidence="16 17" key="1">
    <citation type="journal article" date="2014" name="Genome Announc.">
        <title>Complete Genome Sequence of Hyphomicrobium nitrativorans Strain NL23, a Denitrifying Bacterium Isolated from Biofilm of a Methanol-Fed Denitrification System Treating Seawater at the Montreal Biodome.</title>
        <authorList>
            <person name="Martineau C."/>
            <person name="Villeneuve C."/>
            <person name="Mauffrey F."/>
            <person name="Villemur R."/>
        </authorList>
    </citation>
    <scope>NUCLEOTIDE SEQUENCE [LARGE SCALE GENOMIC DNA]</scope>
    <source>
        <strain evidence="16">NL23</strain>
    </source>
</reference>
<keyword evidence="2" id="KW-1003">Cell membrane</keyword>
<dbReference type="RefSeq" id="WP_023787409.1">
    <property type="nucleotide sequence ID" value="NC_022997.1"/>
</dbReference>
<evidence type="ECO:0000256" key="1">
    <source>
        <dbReference type="ARBA" id="ARBA00004429"/>
    </source>
</evidence>
<dbReference type="PROSITE" id="PS50885">
    <property type="entry name" value="HAMP"/>
    <property type="match status" value="1"/>
</dbReference>
<dbReference type="CDD" id="cd12913">
    <property type="entry name" value="PDC1_MCP_like"/>
    <property type="match status" value="1"/>
</dbReference>
<evidence type="ECO:0000259" key="13">
    <source>
        <dbReference type="PROSITE" id="PS50111"/>
    </source>
</evidence>
<evidence type="ECO:0000256" key="12">
    <source>
        <dbReference type="SAM" id="Phobius"/>
    </source>
</evidence>
<evidence type="ECO:0000256" key="10">
    <source>
        <dbReference type="PROSITE-ProRule" id="PRU00284"/>
    </source>
</evidence>
<dbReference type="Gene3D" id="1.10.287.950">
    <property type="entry name" value="Methyl-accepting chemotaxis protein"/>
    <property type="match status" value="1"/>
</dbReference>
<dbReference type="SUPFAM" id="SSF58104">
    <property type="entry name" value="Methyl-accepting chemotaxis protein (MCP) signaling domain"/>
    <property type="match status" value="1"/>
</dbReference>
<keyword evidence="5 12" id="KW-0812">Transmembrane</keyword>
<evidence type="ECO:0000256" key="6">
    <source>
        <dbReference type="ARBA" id="ARBA00022989"/>
    </source>
</evidence>
<dbReference type="SMART" id="SM00283">
    <property type="entry name" value="MA"/>
    <property type="match status" value="1"/>
</dbReference>
<feature type="domain" description="HAMP" evidence="15">
    <location>
        <begin position="342"/>
        <end position="395"/>
    </location>
</feature>